<sequence>MNAIHALTATRLRLASEMQDQLHKAGRYDPDYTATGNAKRVAERRAQIQAEFAGRAAKIDADVVAAAQRIKTEAAVVRPRTDLNSPVDLIRTEQAWRNIVLPQLEQGRSLREALAHADVDGVLGAERFASAYLRTKAGTASGLTSTHVHYDAEGRPLTVRTEIDLKHLDLTITARLAELTPEHAEVIRLAGRVDHDVSAHREASIEVDRGDALSAAITAQLSQYDVYAALDTDTASSAAAGVDA</sequence>
<gene>
    <name evidence="1" type="ORF">OCS65_18300</name>
</gene>
<dbReference type="EMBL" id="CP106982">
    <property type="protein sequence ID" value="UYF92432.1"/>
    <property type="molecule type" value="Genomic_DNA"/>
</dbReference>
<evidence type="ECO:0000313" key="1">
    <source>
        <dbReference type="EMBL" id="UYF92432.1"/>
    </source>
</evidence>
<dbReference type="AlphaFoldDB" id="A0AA46SBV9"/>
<proteinExistence type="predicted"/>
<organism evidence="1 2">
    <name type="scientific">Rhodococcus aetherivorans</name>
    <dbReference type="NCBI Taxonomy" id="191292"/>
    <lineage>
        <taxon>Bacteria</taxon>
        <taxon>Bacillati</taxon>
        <taxon>Actinomycetota</taxon>
        <taxon>Actinomycetes</taxon>
        <taxon>Mycobacteriales</taxon>
        <taxon>Nocardiaceae</taxon>
        <taxon>Rhodococcus</taxon>
    </lineage>
</organism>
<protein>
    <submittedName>
        <fullName evidence="1">Uncharacterized protein</fullName>
    </submittedName>
</protein>
<accession>A0AA46SBV9</accession>
<dbReference type="GeneID" id="83622412"/>
<name>A0AA46SBV9_9NOCA</name>
<evidence type="ECO:0000313" key="2">
    <source>
        <dbReference type="Proteomes" id="UP001163947"/>
    </source>
</evidence>
<reference evidence="1" key="1">
    <citation type="submission" date="2022-09" db="EMBL/GenBank/DDBJ databases">
        <title>The genome sequence of Rhodococcus aetherivorans N1.</title>
        <authorList>
            <person name="Jiang W."/>
        </authorList>
    </citation>
    <scope>NUCLEOTIDE SEQUENCE</scope>
    <source>
        <strain evidence="1">N1</strain>
    </source>
</reference>
<dbReference type="Proteomes" id="UP001163947">
    <property type="component" value="Chromosome"/>
</dbReference>
<dbReference type="RefSeq" id="WP_263507398.1">
    <property type="nucleotide sequence ID" value="NZ_CP106982.1"/>
</dbReference>